<evidence type="ECO:0000313" key="2">
    <source>
        <dbReference type="EMBL" id="EKC76219.1"/>
    </source>
</evidence>
<feature type="non-terminal residue" evidence="2">
    <location>
        <position position="1"/>
    </location>
</feature>
<dbReference type="EMBL" id="AJWY01003153">
    <property type="protein sequence ID" value="EKC76219.1"/>
    <property type="molecule type" value="Genomic_DNA"/>
</dbReference>
<keyword evidence="1" id="KW-0812">Transmembrane</keyword>
<comment type="caution">
    <text evidence="2">The sequence shown here is derived from an EMBL/GenBank/DDBJ whole genome shotgun (WGS) entry which is preliminary data.</text>
</comment>
<gene>
    <name evidence="2" type="ORF">LEA_04817</name>
</gene>
<keyword evidence="2" id="KW-0540">Nuclease</keyword>
<keyword evidence="2" id="KW-0255">Endonuclease</keyword>
<reference evidence="2" key="1">
    <citation type="journal article" date="2013" name="Environ. Microbiol.">
        <title>Microbiota from the distal guts of lean and obese adolescents exhibit partial functional redundancy besides clear differences in community structure.</title>
        <authorList>
            <person name="Ferrer M."/>
            <person name="Ruiz A."/>
            <person name="Lanza F."/>
            <person name="Haange S.B."/>
            <person name="Oberbach A."/>
            <person name="Till H."/>
            <person name="Bargiela R."/>
            <person name="Campoy C."/>
            <person name="Segura M.T."/>
            <person name="Richter M."/>
            <person name="von Bergen M."/>
            <person name="Seifert J."/>
            <person name="Suarez A."/>
        </authorList>
    </citation>
    <scope>NUCLEOTIDE SEQUENCE</scope>
</reference>
<keyword evidence="2" id="KW-0378">Hydrolase</keyword>
<protein>
    <submittedName>
        <fullName evidence="2">HNH endonuclease domain protein</fullName>
    </submittedName>
</protein>
<proteinExistence type="predicted"/>
<feature type="transmembrane region" description="Helical" evidence="1">
    <location>
        <begin position="6"/>
        <end position="23"/>
    </location>
</feature>
<keyword evidence="1" id="KW-0472">Membrane</keyword>
<evidence type="ECO:0000256" key="1">
    <source>
        <dbReference type="SAM" id="Phobius"/>
    </source>
</evidence>
<organism evidence="2">
    <name type="scientific">human gut metagenome</name>
    <dbReference type="NCBI Taxonomy" id="408170"/>
    <lineage>
        <taxon>unclassified sequences</taxon>
        <taxon>metagenomes</taxon>
        <taxon>organismal metagenomes</taxon>
    </lineage>
</organism>
<feature type="non-terminal residue" evidence="2">
    <location>
        <position position="174"/>
    </location>
</feature>
<dbReference type="GO" id="GO:0004519">
    <property type="term" value="F:endonuclease activity"/>
    <property type="evidence" value="ECO:0007669"/>
    <property type="project" value="UniProtKB-KW"/>
</dbReference>
<sequence>VAASVIVIALVITAIVLILKSPFRYPYFRSYFNVSGKRNPKIDVFIDEYLNLGHFSTIKAHHKDILLWKQKCQERIQKSKMKNYREKQFHSCLDDENAFRFYLIREQTRYRQRNYVKTSYKVSQTVGQFLCDYTYLENRNRQLEHINHECTLRDYHCQNQRKRMTRELRKEIMI</sequence>
<accession>K1U8B7</accession>
<keyword evidence="1" id="KW-1133">Transmembrane helix</keyword>
<dbReference type="AlphaFoldDB" id="K1U8B7"/>
<name>K1U8B7_9ZZZZ</name>